<name>A0A975T069_9ACTN</name>
<evidence type="ECO:0000313" key="2">
    <source>
        <dbReference type="Proteomes" id="UP000683575"/>
    </source>
</evidence>
<protein>
    <submittedName>
        <fullName evidence="1">Rossmann fold nucleotide-binding protein</fullName>
    </submittedName>
</protein>
<dbReference type="Proteomes" id="UP000683575">
    <property type="component" value="Chromosome"/>
</dbReference>
<evidence type="ECO:0000313" key="1">
    <source>
        <dbReference type="EMBL" id="QWZ09091.1"/>
    </source>
</evidence>
<dbReference type="PANTHER" id="PTHR43393:SF3">
    <property type="entry name" value="LYSINE DECARBOXYLASE-LIKE PROTEIN"/>
    <property type="match status" value="1"/>
</dbReference>
<gene>
    <name evidence="1" type="ORF">KRR39_04545</name>
</gene>
<sequence>MSPRHRRTVEVETLAQLDALVAAGATSMAGWQLQDLDLRGHADVLRGLDPRGALLLGCTLDPGLEEQLRAGGAVVFPEVPGVPLDPYRAHLYSPDELYDGLASGDYADTLDARVYAWTRRTGHDLHAMLAQALHDLAIDDALAEWVSGRRLVGVMGGHALARGTDGYADAARLGRALARAGLTVATGGGPGAMEAANLGAYLSGHDDAALPDALELLAAVPGFEPSVGDWARSAIDVRSRFPDGTASLGVPTWFYGHEPPNAFADGVAKYVKNAVREDVLLHLCTAGIVFLPGRGGTVQEVFQDACENYYALPGEVAPMVLVGRAYWTEELPVWPLLERLAAGREMAGALHLVDDLEEVAGLLAG</sequence>
<dbReference type="InterPro" id="IPR052341">
    <property type="entry name" value="LOG_family_nucleotidases"/>
</dbReference>
<dbReference type="Pfam" id="PF18306">
    <property type="entry name" value="LDcluster4"/>
    <property type="match status" value="1"/>
</dbReference>
<dbReference type="AlphaFoldDB" id="A0A975T069"/>
<dbReference type="RefSeq" id="WP_216940937.1">
    <property type="nucleotide sequence ID" value="NZ_CP077062.1"/>
</dbReference>
<dbReference type="GO" id="GO:0005829">
    <property type="term" value="C:cytosol"/>
    <property type="evidence" value="ECO:0007669"/>
    <property type="project" value="TreeGrafter"/>
</dbReference>
<reference evidence="1" key="1">
    <citation type="submission" date="2021-06" db="EMBL/GenBank/DDBJ databases">
        <title>Complete genome sequence of Nocardioides sp. G188.</title>
        <authorList>
            <person name="Im W.-T."/>
        </authorList>
    </citation>
    <scope>NUCLEOTIDE SEQUENCE</scope>
    <source>
        <strain evidence="1">G188</strain>
    </source>
</reference>
<organism evidence="1 2">
    <name type="scientific">Nocardioides panacis</name>
    <dbReference type="NCBI Taxonomy" id="2849501"/>
    <lineage>
        <taxon>Bacteria</taxon>
        <taxon>Bacillati</taxon>
        <taxon>Actinomycetota</taxon>
        <taxon>Actinomycetes</taxon>
        <taxon>Propionibacteriales</taxon>
        <taxon>Nocardioidaceae</taxon>
        <taxon>Nocardioides</taxon>
    </lineage>
</organism>
<dbReference type="EMBL" id="CP077062">
    <property type="protein sequence ID" value="QWZ09091.1"/>
    <property type="molecule type" value="Genomic_DNA"/>
</dbReference>
<accession>A0A975T069</accession>
<dbReference type="KEGG" id="nps:KRR39_04545"/>
<keyword evidence="2" id="KW-1185">Reference proteome</keyword>
<proteinExistence type="predicted"/>
<dbReference type="PANTHER" id="PTHR43393">
    <property type="entry name" value="CYTOKININ RIBOSIDE 5'-MONOPHOSPHATE PHOSPHORIBOHYDROLASE"/>
    <property type="match status" value="1"/>
</dbReference>
<dbReference type="InterPro" id="IPR041164">
    <property type="entry name" value="LDcluster4"/>
</dbReference>